<accession>A0ABV9YNC7</accession>
<evidence type="ECO:0000256" key="1">
    <source>
        <dbReference type="SAM" id="MobiDB-lite"/>
    </source>
</evidence>
<evidence type="ECO:0008006" key="4">
    <source>
        <dbReference type="Google" id="ProtNLM"/>
    </source>
</evidence>
<feature type="region of interest" description="Disordered" evidence="1">
    <location>
        <begin position="1"/>
        <end position="33"/>
    </location>
</feature>
<proteinExistence type="predicted"/>
<reference evidence="3" key="1">
    <citation type="journal article" date="2019" name="Int. J. Syst. Evol. Microbiol.">
        <title>The Global Catalogue of Microorganisms (GCM) 10K type strain sequencing project: providing services to taxonomists for standard genome sequencing and annotation.</title>
        <authorList>
            <consortium name="The Broad Institute Genomics Platform"/>
            <consortium name="The Broad Institute Genome Sequencing Center for Infectious Disease"/>
            <person name="Wu L."/>
            <person name="Ma J."/>
        </authorList>
    </citation>
    <scope>NUCLEOTIDE SEQUENCE [LARGE SCALE GENOMIC DNA]</scope>
    <source>
        <strain evidence="3">CGMCC 4.7093</strain>
    </source>
</reference>
<sequence length="157" mass="16337">MSTPVPPPGLYREPSRGVPAFLPTPAPQASDPTVLADGRVIPRHLVPAPSGAGGSFSIDLERAPQVLRDLRDAIAQLNDLRRDAFQLGKVDPGTNDLVSKDAAAVLGAVAVGGAGSFVDAVTAGIERLEGIVSAIENEIRSYRATDDQARRSFGALS</sequence>
<protein>
    <recommendedName>
        <fullName evidence="4">PE domain-containing protein</fullName>
    </recommendedName>
</protein>
<dbReference type="Proteomes" id="UP001595947">
    <property type="component" value="Unassembled WGS sequence"/>
</dbReference>
<organism evidence="2 3">
    <name type="scientific">Actinomycetospora atypica</name>
    <dbReference type="NCBI Taxonomy" id="1290095"/>
    <lineage>
        <taxon>Bacteria</taxon>
        <taxon>Bacillati</taxon>
        <taxon>Actinomycetota</taxon>
        <taxon>Actinomycetes</taxon>
        <taxon>Pseudonocardiales</taxon>
        <taxon>Pseudonocardiaceae</taxon>
        <taxon>Actinomycetospora</taxon>
    </lineage>
</organism>
<keyword evidence="3" id="KW-1185">Reference proteome</keyword>
<dbReference type="RefSeq" id="WP_378037755.1">
    <property type="nucleotide sequence ID" value="NZ_JBHSIV010000023.1"/>
</dbReference>
<gene>
    <name evidence="2" type="ORF">ACFPBZ_19455</name>
</gene>
<dbReference type="EMBL" id="JBHSIV010000023">
    <property type="protein sequence ID" value="MFC5064410.1"/>
    <property type="molecule type" value="Genomic_DNA"/>
</dbReference>
<evidence type="ECO:0000313" key="2">
    <source>
        <dbReference type="EMBL" id="MFC5064410.1"/>
    </source>
</evidence>
<evidence type="ECO:0000313" key="3">
    <source>
        <dbReference type="Proteomes" id="UP001595947"/>
    </source>
</evidence>
<comment type="caution">
    <text evidence="2">The sequence shown here is derived from an EMBL/GenBank/DDBJ whole genome shotgun (WGS) entry which is preliminary data.</text>
</comment>
<name>A0ABV9YNC7_9PSEU</name>